<reference evidence="1" key="1">
    <citation type="submission" date="2014-05" db="EMBL/GenBank/DDBJ databases">
        <authorList>
            <person name="Chronopoulou M."/>
        </authorList>
    </citation>
    <scope>NUCLEOTIDE SEQUENCE</scope>
    <source>
        <tissue evidence="1">Whole organism</tissue>
    </source>
</reference>
<evidence type="ECO:0000313" key="1">
    <source>
        <dbReference type="EMBL" id="CDW18467.1"/>
    </source>
</evidence>
<sequence>MFHLGNLNVILKRFLPLLGSLNSNCSTLLLLLLEEPSFKLLDVYRSMA</sequence>
<accession>A0A0K2SYL5</accession>
<dbReference type="EMBL" id="HACA01001106">
    <property type="protein sequence ID" value="CDW18467.1"/>
    <property type="molecule type" value="Transcribed_RNA"/>
</dbReference>
<name>A0A0K2SYL5_LEPSM</name>
<organism evidence="1">
    <name type="scientific">Lepeophtheirus salmonis</name>
    <name type="common">Salmon louse</name>
    <name type="synonym">Caligus salmonis</name>
    <dbReference type="NCBI Taxonomy" id="72036"/>
    <lineage>
        <taxon>Eukaryota</taxon>
        <taxon>Metazoa</taxon>
        <taxon>Ecdysozoa</taxon>
        <taxon>Arthropoda</taxon>
        <taxon>Crustacea</taxon>
        <taxon>Multicrustacea</taxon>
        <taxon>Hexanauplia</taxon>
        <taxon>Copepoda</taxon>
        <taxon>Siphonostomatoida</taxon>
        <taxon>Caligidae</taxon>
        <taxon>Lepeophtheirus</taxon>
    </lineage>
</organism>
<proteinExistence type="predicted"/>
<protein>
    <submittedName>
        <fullName evidence="1">Uncharacterized protein</fullName>
    </submittedName>
</protein>
<dbReference type="AlphaFoldDB" id="A0A0K2SYL5"/>
<feature type="non-terminal residue" evidence="1">
    <location>
        <position position="48"/>
    </location>
</feature>